<dbReference type="EMBL" id="DS985257">
    <property type="protein sequence ID" value="EDV20802.1"/>
    <property type="molecule type" value="Genomic_DNA"/>
</dbReference>
<keyword evidence="2" id="KW-0813">Transport</keyword>
<dbReference type="GO" id="GO:0016020">
    <property type="term" value="C:membrane"/>
    <property type="evidence" value="ECO:0007669"/>
    <property type="project" value="UniProtKB-SubCell"/>
</dbReference>
<dbReference type="AlphaFoldDB" id="B3S936"/>
<feature type="transmembrane region" description="Helical" evidence="6">
    <location>
        <begin position="67"/>
        <end position="84"/>
    </location>
</feature>
<keyword evidence="9" id="KW-1185">Reference proteome</keyword>
<dbReference type="OMA" id="CINAGED"/>
<dbReference type="eggNOG" id="KOG0255">
    <property type="taxonomic scope" value="Eukaryota"/>
</dbReference>
<keyword evidence="3 6" id="KW-0812">Transmembrane</keyword>
<reference evidence="8 9" key="1">
    <citation type="journal article" date="2008" name="Nature">
        <title>The Trichoplax genome and the nature of placozoans.</title>
        <authorList>
            <person name="Srivastava M."/>
            <person name="Begovic E."/>
            <person name="Chapman J."/>
            <person name="Putnam N.H."/>
            <person name="Hellsten U."/>
            <person name="Kawashima T."/>
            <person name="Kuo A."/>
            <person name="Mitros T."/>
            <person name="Salamov A."/>
            <person name="Carpenter M.L."/>
            <person name="Signorovitch A.Y."/>
            <person name="Moreno M.A."/>
            <person name="Kamm K."/>
            <person name="Grimwood J."/>
            <person name="Schmutz J."/>
            <person name="Shapiro H."/>
            <person name="Grigoriev I.V."/>
            <person name="Buss L.W."/>
            <person name="Schierwater B."/>
            <person name="Dellaporta S.L."/>
            <person name="Rokhsar D.S."/>
        </authorList>
    </citation>
    <scope>NUCLEOTIDE SEQUENCE [LARGE SCALE GENOMIC DNA]</scope>
    <source>
        <strain evidence="8 9">Grell-BS-1999</strain>
    </source>
</reference>
<evidence type="ECO:0000256" key="2">
    <source>
        <dbReference type="ARBA" id="ARBA00022448"/>
    </source>
</evidence>
<dbReference type="InParanoid" id="B3S936"/>
<dbReference type="PROSITE" id="PS50850">
    <property type="entry name" value="MFS"/>
    <property type="match status" value="1"/>
</dbReference>
<gene>
    <name evidence="8" type="ORF">TRIADDRAFT_60683</name>
</gene>
<protein>
    <recommendedName>
        <fullName evidence="7">Major facilitator superfamily (MFS) profile domain-containing protein</fullName>
    </recommendedName>
</protein>
<feature type="transmembrane region" description="Helical" evidence="6">
    <location>
        <begin position="178"/>
        <end position="199"/>
    </location>
</feature>
<comment type="subcellular location">
    <subcellularLocation>
        <location evidence="1">Membrane</location>
        <topology evidence="1">Multi-pass membrane protein</topology>
    </subcellularLocation>
</comment>
<feature type="domain" description="Major facilitator superfamily (MFS) profile" evidence="7">
    <location>
        <begin position="32"/>
        <end position="501"/>
    </location>
</feature>
<evidence type="ECO:0000313" key="8">
    <source>
        <dbReference type="EMBL" id="EDV20802.1"/>
    </source>
</evidence>
<dbReference type="STRING" id="10228.B3S936"/>
<evidence type="ECO:0000256" key="4">
    <source>
        <dbReference type="ARBA" id="ARBA00022989"/>
    </source>
</evidence>
<evidence type="ECO:0000256" key="5">
    <source>
        <dbReference type="ARBA" id="ARBA00023136"/>
    </source>
</evidence>
<dbReference type="PANTHER" id="PTHR23511">
    <property type="entry name" value="SYNAPTIC VESICLE GLYCOPROTEIN 2"/>
    <property type="match status" value="1"/>
</dbReference>
<dbReference type="RefSeq" id="XP_002116743.1">
    <property type="nucleotide sequence ID" value="XM_002116707.1"/>
</dbReference>
<feature type="transmembrane region" description="Helical" evidence="6">
    <location>
        <begin position="468"/>
        <end position="492"/>
    </location>
</feature>
<dbReference type="InterPro" id="IPR020846">
    <property type="entry name" value="MFS_dom"/>
</dbReference>
<keyword evidence="5 6" id="KW-0472">Membrane</keyword>
<dbReference type="Proteomes" id="UP000009022">
    <property type="component" value="Unassembled WGS sequence"/>
</dbReference>
<dbReference type="InterPro" id="IPR011701">
    <property type="entry name" value="MFS"/>
</dbReference>
<feature type="transmembrane region" description="Helical" evidence="6">
    <location>
        <begin position="433"/>
        <end position="456"/>
    </location>
</feature>
<accession>B3S936</accession>
<feature type="transmembrane region" description="Helical" evidence="6">
    <location>
        <begin position="90"/>
        <end position="107"/>
    </location>
</feature>
<name>B3S936_TRIAD</name>
<evidence type="ECO:0000256" key="3">
    <source>
        <dbReference type="ARBA" id="ARBA00022692"/>
    </source>
</evidence>
<feature type="transmembrane region" description="Helical" evidence="6">
    <location>
        <begin position="119"/>
        <end position="138"/>
    </location>
</feature>
<organism evidence="8 9">
    <name type="scientific">Trichoplax adhaerens</name>
    <name type="common">Trichoplax reptans</name>
    <dbReference type="NCBI Taxonomy" id="10228"/>
    <lineage>
        <taxon>Eukaryota</taxon>
        <taxon>Metazoa</taxon>
        <taxon>Placozoa</taxon>
        <taxon>Uniplacotomia</taxon>
        <taxon>Trichoplacea</taxon>
        <taxon>Trichoplacidae</taxon>
        <taxon>Trichoplax</taxon>
    </lineage>
</organism>
<keyword evidence="4 6" id="KW-1133">Transmembrane helix</keyword>
<feature type="transmembrane region" description="Helical" evidence="6">
    <location>
        <begin position="408"/>
        <end position="427"/>
    </location>
</feature>
<feature type="transmembrane region" description="Helical" evidence="6">
    <location>
        <begin position="313"/>
        <end position="334"/>
    </location>
</feature>
<dbReference type="HOGENOM" id="CLU_001265_46_15_1"/>
<dbReference type="PhylomeDB" id="B3S936"/>
<evidence type="ECO:0000256" key="1">
    <source>
        <dbReference type="ARBA" id="ARBA00004141"/>
    </source>
</evidence>
<dbReference type="GeneID" id="6757955"/>
<evidence type="ECO:0000259" key="7">
    <source>
        <dbReference type="PROSITE" id="PS50850"/>
    </source>
</evidence>
<feature type="transmembrane region" description="Helical" evidence="6">
    <location>
        <begin position="381"/>
        <end position="401"/>
    </location>
</feature>
<dbReference type="SUPFAM" id="SSF103473">
    <property type="entry name" value="MFS general substrate transporter"/>
    <property type="match status" value="1"/>
</dbReference>
<dbReference type="CTD" id="6757955"/>
<dbReference type="GO" id="GO:0022857">
    <property type="term" value="F:transmembrane transporter activity"/>
    <property type="evidence" value="ECO:0007669"/>
    <property type="project" value="InterPro"/>
</dbReference>
<dbReference type="OrthoDB" id="3936150at2759"/>
<dbReference type="Gene3D" id="1.20.1250.20">
    <property type="entry name" value="MFS general substrate transporter like domains"/>
    <property type="match status" value="1"/>
</dbReference>
<feature type="transmembrane region" description="Helical" evidence="6">
    <location>
        <begin position="219"/>
        <end position="238"/>
    </location>
</feature>
<dbReference type="KEGG" id="tad:TRIADDRAFT_60683"/>
<evidence type="ECO:0000256" key="6">
    <source>
        <dbReference type="SAM" id="Phobius"/>
    </source>
</evidence>
<dbReference type="InterPro" id="IPR036259">
    <property type="entry name" value="MFS_trans_sf"/>
</dbReference>
<dbReference type="Pfam" id="PF07690">
    <property type="entry name" value="MFS_1"/>
    <property type="match status" value="1"/>
</dbReference>
<evidence type="ECO:0000313" key="9">
    <source>
        <dbReference type="Proteomes" id="UP000009022"/>
    </source>
</evidence>
<dbReference type="PANTHER" id="PTHR23511:SF34">
    <property type="entry name" value="SYNAPTIC VESICLE GLYCOPROTEIN 2"/>
    <property type="match status" value="1"/>
</dbReference>
<sequence>MGFEGLDSEQDKINDKTALLSESEGNFNCESITSSSSVDEIVDSLDIGLFHYAIFITSGLCHSGYNIFYNIVGFIVITACDIGINQSNKGWLSISFMVGIAVGSVVLGKLSDTLGRRKILIISISVYLIMIVVAAFAYNYTMLVIVASIIGFADSAMAAISGSYALEFFPRPFRGKLLGCRTAIAVIIGGLYCSLMALVILPHPLHIKLGQIHFSSWRVYLLVTNIPVLFGFCLLLYMPNSIRFAIVNKDGIKPILDKIDRINSICKRNGSSSEKLIKSRLGDIVIRGDEMDESNTKKQKGEKLYQQPWLKRLLLLSAAWMGYCFSQEGLIVWLPTVVSYYTMGKRCWHTYNQTSPSPLNHHLYTNSPVCVSTEQITSVSVNILIGNVLTIPLSIACITLVNRVGRKWLFIILVFVAVFSIAAMLIIDDIIAVRILVCVFTMVANNGWIPLATWTLELFPTHVRSTAMGILNFSAISSCILGLLGGVVSLFLPDTSDMNIG</sequence>
<feature type="transmembrane region" description="Helical" evidence="6">
    <location>
        <begin position="144"/>
        <end position="166"/>
    </location>
</feature>
<proteinExistence type="predicted"/>